<keyword evidence="1" id="KW-0812">Transmembrane</keyword>
<keyword evidence="4" id="KW-1185">Reference proteome</keyword>
<keyword evidence="1" id="KW-1133">Transmembrane helix</keyword>
<comment type="caution">
    <text evidence="3">The sequence shown here is derived from an EMBL/GenBank/DDBJ whole genome shotgun (WGS) entry which is preliminary data.</text>
</comment>
<evidence type="ECO:0000256" key="1">
    <source>
        <dbReference type="SAM" id="Phobius"/>
    </source>
</evidence>
<evidence type="ECO:0000313" key="3">
    <source>
        <dbReference type="EMBL" id="CAH0540250.1"/>
    </source>
</evidence>
<protein>
    <recommendedName>
        <fullName evidence="2">NAD(P)-binding domain-containing protein</fullName>
    </recommendedName>
</protein>
<dbReference type="SUPFAM" id="SSF51735">
    <property type="entry name" value="NAD(P)-binding Rossmann-fold domains"/>
    <property type="match status" value="1"/>
</dbReference>
<dbReference type="Pfam" id="PF13460">
    <property type="entry name" value="NAD_binding_10"/>
    <property type="match status" value="1"/>
</dbReference>
<accession>A0ABN8E6S8</accession>
<name>A0ABN8E6S8_9VIBR</name>
<evidence type="ECO:0000259" key="2">
    <source>
        <dbReference type="Pfam" id="PF13460"/>
    </source>
</evidence>
<dbReference type="InterPro" id="IPR016040">
    <property type="entry name" value="NAD(P)-bd_dom"/>
</dbReference>
<dbReference type="RefSeq" id="WP_237362241.1">
    <property type="nucleotide sequence ID" value="NZ_CAKLDM010000002.1"/>
</dbReference>
<organism evidence="3 4">
    <name type="scientific">Vibrio marisflavi CECT 7928</name>
    <dbReference type="NCBI Taxonomy" id="634439"/>
    <lineage>
        <taxon>Bacteria</taxon>
        <taxon>Pseudomonadati</taxon>
        <taxon>Pseudomonadota</taxon>
        <taxon>Gammaproteobacteria</taxon>
        <taxon>Vibrionales</taxon>
        <taxon>Vibrionaceae</taxon>
        <taxon>Vibrio</taxon>
    </lineage>
</organism>
<dbReference type="InterPro" id="IPR036291">
    <property type="entry name" value="NAD(P)-bd_dom_sf"/>
</dbReference>
<gene>
    <name evidence="3" type="ORF">VMF7928_02695</name>
</gene>
<dbReference type="PANTHER" id="PTHR48079:SF6">
    <property type="entry name" value="NAD(P)-BINDING DOMAIN-CONTAINING PROTEIN-RELATED"/>
    <property type="match status" value="1"/>
</dbReference>
<dbReference type="Gene3D" id="3.40.50.720">
    <property type="entry name" value="NAD(P)-binding Rossmann-like Domain"/>
    <property type="match status" value="1"/>
</dbReference>
<evidence type="ECO:0000313" key="4">
    <source>
        <dbReference type="Proteomes" id="UP000838748"/>
    </source>
</evidence>
<dbReference type="Pfam" id="PF11066">
    <property type="entry name" value="DUF2867"/>
    <property type="match status" value="1"/>
</dbReference>
<dbReference type="InterPro" id="IPR051783">
    <property type="entry name" value="NAD(P)-dependent_oxidoreduct"/>
</dbReference>
<keyword evidence="1" id="KW-0472">Membrane</keyword>
<sequence length="477" mass="54055">MKNVLVLGASGYIGSQLLTELANQGYNVTGAARNIDYLKARSATNPNIELTYLDLNDVDKTKQVVANFDIVYFLVHGMAQGHDFLKYEISLAENFKSALINSNVKHVVYVSSLQPKSGHSQHLYARKLTGDIIRQANIPVIEIRAGIVIGPGSAAFEIMRDFCYNLPILITPKWVDSKANPIALKNLNHYLLKLAEVKPNKHHLYEIGGPDVLSYRKQFNVINSVLGKSTKLISTRLLTPRLASYWLKWVTSVPASIGKALLAGIDHDFIANTKVIHRLFPQKLVSYQEMVKETIASEGKFLRSDVWGFEPEALKRWQPGFGYYAKHTGATIETDLTHEALWQTVKTIGSRESGYFFADILWRTREWLDVLAGGKIPVRRTPSKDNLKVGDYIDSWKVIRCEPNKFLSLFFGMKGPGLGRLEFTIKDLGHKRQLNVTAWWHPKGFRGLLYWFTFMPAHMFIFKGMVRAIVSKSKKRL</sequence>
<dbReference type="Proteomes" id="UP000838748">
    <property type="component" value="Unassembled WGS sequence"/>
</dbReference>
<feature type="transmembrane region" description="Helical" evidence="1">
    <location>
        <begin position="448"/>
        <end position="470"/>
    </location>
</feature>
<proteinExistence type="predicted"/>
<reference evidence="3" key="1">
    <citation type="submission" date="2021-11" db="EMBL/GenBank/DDBJ databases">
        <authorList>
            <person name="Rodrigo-Torres L."/>
            <person name="Arahal R. D."/>
            <person name="Lucena T."/>
        </authorList>
    </citation>
    <scope>NUCLEOTIDE SEQUENCE</scope>
    <source>
        <strain evidence="3">CECT 7928</strain>
    </source>
</reference>
<feature type="domain" description="NAD(P)-binding" evidence="2">
    <location>
        <begin position="8"/>
        <end position="116"/>
    </location>
</feature>
<dbReference type="InterPro" id="IPR021295">
    <property type="entry name" value="DUF2867"/>
</dbReference>
<dbReference type="PANTHER" id="PTHR48079">
    <property type="entry name" value="PROTEIN YEEZ"/>
    <property type="match status" value="1"/>
</dbReference>
<dbReference type="EMBL" id="CAKLDM010000002">
    <property type="protein sequence ID" value="CAH0540250.1"/>
    <property type="molecule type" value="Genomic_DNA"/>
</dbReference>